<evidence type="ECO:0000256" key="7">
    <source>
        <dbReference type="ARBA" id="ARBA00023136"/>
    </source>
</evidence>
<dbReference type="GO" id="GO:0016020">
    <property type="term" value="C:membrane"/>
    <property type="evidence" value="ECO:0007669"/>
    <property type="project" value="UniProtKB-SubCell"/>
</dbReference>
<dbReference type="EMBL" id="BMAT01005639">
    <property type="protein sequence ID" value="GFR97554.1"/>
    <property type="molecule type" value="Genomic_DNA"/>
</dbReference>
<dbReference type="PANTHER" id="PTHR24025">
    <property type="entry name" value="DESMOGLEIN FAMILY MEMBER"/>
    <property type="match status" value="1"/>
</dbReference>
<keyword evidence="6" id="KW-1133">Transmembrane helix</keyword>
<evidence type="ECO:0000259" key="9">
    <source>
        <dbReference type="PROSITE" id="PS50268"/>
    </source>
</evidence>
<dbReference type="PROSITE" id="PS50268">
    <property type="entry name" value="CADHERIN_2"/>
    <property type="match status" value="1"/>
</dbReference>
<organism evidence="10 11">
    <name type="scientific">Elysia marginata</name>
    <dbReference type="NCBI Taxonomy" id="1093978"/>
    <lineage>
        <taxon>Eukaryota</taxon>
        <taxon>Metazoa</taxon>
        <taxon>Spiralia</taxon>
        <taxon>Lophotrochozoa</taxon>
        <taxon>Mollusca</taxon>
        <taxon>Gastropoda</taxon>
        <taxon>Heterobranchia</taxon>
        <taxon>Euthyneura</taxon>
        <taxon>Panpulmonata</taxon>
        <taxon>Sacoglossa</taxon>
        <taxon>Placobranchoidea</taxon>
        <taxon>Plakobranchidae</taxon>
        <taxon>Elysia</taxon>
    </lineage>
</organism>
<proteinExistence type="predicted"/>
<dbReference type="Gene3D" id="2.60.40.60">
    <property type="entry name" value="Cadherins"/>
    <property type="match status" value="2"/>
</dbReference>
<dbReference type="InterPro" id="IPR015919">
    <property type="entry name" value="Cadherin-like_sf"/>
</dbReference>
<dbReference type="PRINTS" id="PR00205">
    <property type="entry name" value="CADHERIN"/>
</dbReference>
<sequence>MMPCWKRQVFTLTVIAKDEGTPQRSTEVKVYMNVKDANDNEPVFDPMTYYIEIPEDSPLGTPLVDVNATDIDSVSRRQNDGSPVTHCLLWNLGHFCPGLAIEGFSLDLV</sequence>
<evidence type="ECO:0000256" key="6">
    <source>
        <dbReference type="ARBA" id="ARBA00022989"/>
    </source>
</evidence>
<feature type="domain" description="Cadherin" evidence="9">
    <location>
        <begin position="6"/>
        <end position="44"/>
    </location>
</feature>
<dbReference type="InterPro" id="IPR002126">
    <property type="entry name" value="Cadherin-like_dom"/>
</dbReference>
<protein>
    <submittedName>
        <fullName evidence="10">Protocadherin-17</fullName>
    </submittedName>
</protein>
<comment type="caution">
    <text evidence="10">The sequence shown here is derived from an EMBL/GenBank/DDBJ whole genome shotgun (WGS) entry which is preliminary data.</text>
</comment>
<keyword evidence="4 8" id="KW-0106">Calcium</keyword>
<dbReference type="AlphaFoldDB" id="A0AAV4HIU3"/>
<keyword evidence="5" id="KW-0130">Cell adhesion</keyword>
<dbReference type="CDD" id="cd11304">
    <property type="entry name" value="Cadherin_repeat"/>
    <property type="match status" value="2"/>
</dbReference>
<dbReference type="GO" id="GO:0007156">
    <property type="term" value="P:homophilic cell adhesion via plasma membrane adhesion molecules"/>
    <property type="evidence" value="ECO:0007669"/>
    <property type="project" value="InterPro"/>
</dbReference>
<accession>A0AAV4HIU3</accession>
<comment type="subcellular location">
    <subcellularLocation>
        <location evidence="1">Membrane</location>
    </subcellularLocation>
</comment>
<dbReference type="GO" id="GO:0005509">
    <property type="term" value="F:calcium ion binding"/>
    <property type="evidence" value="ECO:0007669"/>
    <property type="project" value="UniProtKB-UniRule"/>
</dbReference>
<evidence type="ECO:0000256" key="1">
    <source>
        <dbReference type="ARBA" id="ARBA00004370"/>
    </source>
</evidence>
<evidence type="ECO:0000256" key="3">
    <source>
        <dbReference type="ARBA" id="ARBA00022737"/>
    </source>
</evidence>
<keyword evidence="3" id="KW-0677">Repeat</keyword>
<gene>
    <name evidence="10" type="ORF">ElyMa_002748100</name>
</gene>
<dbReference type="SUPFAM" id="SSF49313">
    <property type="entry name" value="Cadherin-like"/>
    <property type="match status" value="2"/>
</dbReference>
<keyword evidence="2" id="KW-0812">Transmembrane</keyword>
<dbReference type="GO" id="GO:0005911">
    <property type="term" value="C:cell-cell junction"/>
    <property type="evidence" value="ECO:0007669"/>
    <property type="project" value="TreeGrafter"/>
</dbReference>
<evidence type="ECO:0000256" key="5">
    <source>
        <dbReference type="ARBA" id="ARBA00022889"/>
    </source>
</evidence>
<evidence type="ECO:0000256" key="8">
    <source>
        <dbReference type="PROSITE-ProRule" id="PRU00043"/>
    </source>
</evidence>
<evidence type="ECO:0000256" key="2">
    <source>
        <dbReference type="ARBA" id="ARBA00022692"/>
    </source>
</evidence>
<dbReference type="InterPro" id="IPR050971">
    <property type="entry name" value="Cadherin-domain_protein"/>
</dbReference>
<evidence type="ECO:0000313" key="11">
    <source>
        <dbReference type="Proteomes" id="UP000762676"/>
    </source>
</evidence>
<name>A0AAV4HIU3_9GAST</name>
<reference evidence="10 11" key="1">
    <citation type="journal article" date="2021" name="Elife">
        <title>Chloroplast acquisition without the gene transfer in kleptoplastic sea slugs, Plakobranchus ocellatus.</title>
        <authorList>
            <person name="Maeda T."/>
            <person name="Takahashi S."/>
            <person name="Yoshida T."/>
            <person name="Shimamura S."/>
            <person name="Takaki Y."/>
            <person name="Nagai Y."/>
            <person name="Toyoda A."/>
            <person name="Suzuki Y."/>
            <person name="Arimoto A."/>
            <person name="Ishii H."/>
            <person name="Satoh N."/>
            <person name="Nishiyama T."/>
            <person name="Hasebe M."/>
            <person name="Maruyama T."/>
            <person name="Minagawa J."/>
            <person name="Obokata J."/>
            <person name="Shigenobu S."/>
        </authorList>
    </citation>
    <scope>NUCLEOTIDE SEQUENCE [LARGE SCALE GENOMIC DNA]</scope>
</reference>
<keyword evidence="7" id="KW-0472">Membrane</keyword>
<keyword evidence="11" id="KW-1185">Reference proteome</keyword>
<evidence type="ECO:0000256" key="4">
    <source>
        <dbReference type="ARBA" id="ARBA00022837"/>
    </source>
</evidence>
<dbReference type="PANTHER" id="PTHR24025:SF23">
    <property type="entry name" value="NEURAL-CADHERIN"/>
    <property type="match status" value="1"/>
</dbReference>
<dbReference type="Proteomes" id="UP000762676">
    <property type="component" value="Unassembled WGS sequence"/>
</dbReference>
<evidence type="ECO:0000313" key="10">
    <source>
        <dbReference type="EMBL" id="GFR97554.1"/>
    </source>
</evidence>